<comment type="similarity">
    <text evidence="2">Belongs to the major facilitator superfamily.</text>
</comment>
<evidence type="ECO:0000256" key="17">
    <source>
        <dbReference type="ARBA" id="ARBA00044903"/>
    </source>
</evidence>
<dbReference type="RefSeq" id="WP_185693059.1">
    <property type="nucleotide sequence ID" value="NZ_JACHVA010000086.1"/>
</dbReference>
<feature type="transmembrane region" description="Helical" evidence="25">
    <location>
        <begin position="273"/>
        <end position="291"/>
    </location>
</feature>
<comment type="catalytic activity">
    <reaction evidence="15">
        <text>L-arginyl-L-alpha-amino acid(out) = L-arginyl-L-alpha-amino acid(in)</text>
        <dbReference type="Rhea" id="RHEA:79371"/>
        <dbReference type="ChEBI" id="CHEBI:84315"/>
    </reaction>
</comment>
<comment type="subunit">
    <text evidence="24">Homodimer. Interacts with lysosomal protein GLMP (via lumenal domain); the interaction starts while both proteins are still in the endoplasmic reticulum and is required for stabilization of MFSD1 in lysosomes but has no direct effect on its targeting to lysosomes or transporter activity.</text>
</comment>
<evidence type="ECO:0000256" key="7">
    <source>
        <dbReference type="ARBA" id="ARBA00023228"/>
    </source>
</evidence>
<feature type="domain" description="Major facilitator superfamily (MFS) profile" evidence="26">
    <location>
        <begin position="22"/>
        <end position="424"/>
    </location>
</feature>
<evidence type="ECO:0000256" key="6">
    <source>
        <dbReference type="ARBA" id="ARBA00023136"/>
    </source>
</evidence>
<comment type="catalytic activity">
    <reaction evidence="13">
        <text>L-alpha-aminoacyl-L-lysine(out) = L-alpha-aminoacyl-L-lysine(in)</text>
        <dbReference type="Rhea" id="RHEA:79383"/>
        <dbReference type="ChEBI" id="CHEBI:229966"/>
    </reaction>
</comment>
<proteinExistence type="inferred from homology"/>
<feature type="transmembrane region" description="Helical" evidence="25">
    <location>
        <begin position="359"/>
        <end position="381"/>
    </location>
</feature>
<evidence type="ECO:0000256" key="24">
    <source>
        <dbReference type="ARBA" id="ARBA00046376"/>
    </source>
</evidence>
<evidence type="ECO:0000256" key="15">
    <source>
        <dbReference type="ARBA" id="ARBA00044899"/>
    </source>
</evidence>
<dbReference type="InterPro" id="IPR020846">
    <property type="entry name" value="MFS_dom"/>
</dbReference>
<dbReference type="PANTHER" id="PTHR23512:SF3">
    <property type="entry name" value="MAJOR FACILITATOR SUPERFAMILY DOMAIN-CONTAINING PROTEIN 1"/>
    <property type="match status" value="1"/>
</dbReference>
<keyword evidence="3" id="KW-0813">Transport</keyword>
<comment type="catalytic activity">
    <reaction evidence="17">
        <text>L-arginyl-glycine(out) = L-arginyl-glycine(in)</text>
        <dbReference type="Rhea" id="RHEA:79391"/>
        <dbReference type="ChEBI" id="CHEBI:229955"/>
    </reaction>
</comment>
<feature type="transmembrane region" description="Helical" evidence="25">
    <location>
        <begin position="61"/>
        <end position="81"/>
    </location>
</feature>
<evidence type="ECO:0000256" key="2">
    <source>
        <dbReference type="ARBA" id="ARBA00008335"/>
    </source>
</evidence>
<sequence>MSGAVSTGAPGGSDRIRLVGVFIWTIAAGFFLYEFFLRTVLSSVETPVMKSLGLNAETFSILGSCYYLTYGLMQIPVGIIVDRLGVKLTMVISTAICAGSAILFAVSQGFWMGLSARMLMGFGSSFAFITLLVIVREWFPRKYFGFFAGLSQFVGTLGPIFAGGPLVALLDDANMTWRTIIAVSGLLGFGLTLLSLLFVRGKKPDNPHEIQFLLPKTPLKEQVLTLLSNRQAWCVALYSALIYTSIATLGAMWGENVLEAKGLSDELAGDAASVLWIGYAIGCPVSGLISDCLKRRKIVLIGLAIVALLATASLQFFQSGGFLLFGTIFFMIGFAGGAQNVGFAMIVEKVSERLSATSMGLNNGLMLLFDTVNPIVFGFLVTLTLQNKSSTNFDAENFRYALTYIPILCLIALLVSIFCLKETYCKPQHGVVMAKI</sequence>
<evidence type="ECO:0000256" key="13">
    <source>
        <dbReference type="ARBA" id="ARBA00044893"/>
    </source>
</evidence>
<gene>
    <name evidence="27" type="ORF">H5P30_11340</name>
</gene>
<comment type="catalytic activity">
    <reaction evidence="16">
        <text>L-lysyl-L-lysine(out) = L-lysyl-L-lysine(in)</text>
        <dbReference type="Rhea" id="RHEA:79403"/>
        <dbReference type="ChEBI" id="CHEBI:229956"/>
    </reaction>
</comment>
<dbReference type="Proteomes" id="UP000525652">
    <property type="component" value="Unassembled WGS sequence"/>
</dbReference>
<comment type="catalytic activity">
    <reaction evidence="14">
        <text>L-aspartyl-L-lysine(out) = L-aspartyl-L-lysine(in)</text>
        <dbReference type="Rhea" id="RHEA:79411"/>
        <dbReference type="ChEBI" id="CHEBI:229953"/>
    </reaction>
</comment>
<name>A0A7X1AYL1_9BACT</name>
<evidence type="ECO:0000313" key="27">
    <source>
        <dbReference type="EMBL" id="MBC2602371.1"/>
    </source>
</evidence>
<reference evidence="27 28" key="1">
    <citation type="submission" date="2020-07" db="EMBL/GenBank/DDBJ databases">
        <authorList>
            <person name="Feng X."/>
        </authorList>
    </citation>
    <scope>NUCLEOTIDE SEQUENCE [LARGE SCALE GENOMIC DNA]</scope>
    <source>
        <strain evidence="27 28">JCM14086</strain>
    </source>
</reference>
<keyword evidence="6 25" id="KW-0472">Membrane</keyword>
<feature type="transmembrane region" description="Helical" evidence="25">
    <location>
        <begin position="21"/>
        <end position="41"/>
    </location>
</feature>
<accession>A0A7X1AYL1</accession>
<evidence type="ECO:0000256" key="23">
    <source>
        <dbReference type="ARBA" id="ARBA00045709"/>
    </source>
</evidence>
<evidence type="ECO:0000256" key="8">
    <source>
        <dbReference type="ARBA" id="ARBA00044876"/>
    </source>
</evidence>
<dbReference type="InterPro" id="IPR036259">
    <property type="entry name" value="MFS_trans_sf"/>
</dbReference>
<evidence type="ECO:0000256" key="20">
    <source>
        <dbReference type="ARBA" id="ARBA00044924"/>
    </source>
</evidence>
<comment type="caution">
    <text evidence="27">The sequence shown here is derived from an EMBL/GenBank/DDBJ whole genome shotgun (WGS) entry which is preliminary data.</text>
</comment>
<evidence type="ECO:0000259" key="26">
    <source>
        <dbReference type="PROSITE" id="PS50850"/>
    </source>
</evidence>
<dbReference type="GO" id="GO:0022857">
    <property type="term" value="F:transmembrane transporter activity"/>
    <property type="evidence" value="ECO:0007669"/>
    <property type="project" value="InterPro"/>
</dbReference>
<keyword evidence="28" id="KW-1185">Reference proteome</keyword>
<evidence type="ECO:0000256" key="3">
    <source>
        <dbReference type="ARBA" id="ARBA00022448"/>
    </source>
</evidence>
<dbReference type="GO" id="GO:0005765">
    <property type="term" value="C:lysosomal membrane"/>
    <property type="evidence" value="ECO:0007669"/>
    <property type="project" value="UniProtKB-SubCell"/>
</dbReference>
<feature type="transmembrane region" description="Helical" evidence="25">
    <location>
        <begin position="88"/>
        <end position="111"/>
    </location>
</feature>
<comment type="catalytic activity">
    <reaction evidence="10">
        <text>L-alpha-aminoacyl-L-arginine(out) = L-alpha-aminoacyl-L-arginine(in)</text>
        <dbReference type="Rhea" id="RHEA:79367"/>
        <dbReference type="ChEBI" id="CHEBI:229968"/>
    </reaction>
</comment>
<evidence type="ECO:0000256" key="21">
    <source>
        <dbReference type="ARBA" id="ARBA00044985"/>
    </source>
</evidence>
<comment type="catalytic activity">
    <reaction evidence="18">
        <text>L-histidyl-L-alpha-amino acid(out) = L-histidyl-L-alpha-amino acid(in)</text>
        <dbReference type="Rhea" id="RHEA:79379"/>
        <dbReference type="ChEBI" id="CHEBI:229964"/>
    </reaction>
</comment>
<evidence type="ECO:0000256" key="25">
    <source>
        <dbReference type="SAM" id="Phobius"/>
    </source>
</evidence>
<feature type="transmembrane region" description="Helical" evidence="25">
    <location>
        <begin position="298"/>
        <end position="317"/>
    </location>
</feature>
<evidence type="ECO:0000256" key="19">
    <source>
        <dbReference type="ARBA" id="ARBA00044919"/>
    </source>
</evidence>
<evidence type="ECO:0000313" key="28">
    <source>
        <dbReference type="Proteomes" id="UP000525652"/>
    </source>
</evidence>
<comment type="subcellular location">
    <subcellularLocation>
        <location evidence="1">Lysosome membrane</location>
        <topology evidence="1">Multi-pass membrane protein</topology>
    </subcellularLocation>
</comment>
<organism evidence="27 28">
    <name type="scientific">Puniceicoccus vermicola</name>
    <dbReference type="NCBI Taxonomy" id="388746"/>
    <lineage>
        <taxon>Bacteria</taxon>
        <taxon>Pseudomonadati</taxon>
        <taxon>Verrucomicrobiota</taxon>
        <taxon>Opitutia</taxon>
        <taxon>Puniceicoccales</taxon>
        <taxon>Puniceicoccaceae</taxon>
        <taxon>Puniceicoccus</taxon>
    </lineage>
</organism>
<dbReference type="Gene3D" id="1.20.1250.20">
    <property type="entry name" value="MFS general substrate transporter like domains"/>
    <property type="match status" value="2"/>
</dbReference>
<comment type="catalytic activity">
    <reaction evidence="20">
        <text>L-lysyl-glycine(out) = L-lysyl-glycine(in)</text>
        <dbReference type="Rhea" id="RHEA:79407"/>
        <dbReference type="ChEBI" id="CHEBI:191202"/>
    </reaction>
</comment>
<feature type="transmembrane region" description="Helical" evidence="25">
    <location>
        <begin position="117"/>
        <end position="135"/>
    </location>
</feature>
<protein>
    <recommendedName>
        <fullName evidence="21">Lysosomal dipeptide transporter MFSD1</fullName>
    </recommendedName>
    <alternativeName>
        <fullName evidence="22">Major facilitator superfamily domain-containing protein 1</fullName>
    </alternativeName>
</protein>
<dbReference type="AlphaFoldDB" id="A0A7X1AYL1"/>
<evidence type="ECO:0000256" key="16">
    <source>
        <dbReference type="ARBA" id="ARBA00044900"/>
    </source>
</evidence>
<feature type="transmembrane region" description="Helical" evidence="25">
    <location>
        <begin position="232"/>
        <end position="253"/>
    </location>
</feature>
<comment type="catalytic activity">
    <reaction evidence="11">
        <text>L-alpha-aminoacyl-L-histidine(out) = L-alpha-aminoacyl-L-histidine(in)</text>
        <dbReference type="Rhea" id="RHEA:79375"/>
        <dbReference type="ChEBI" id="CHEBI:229967"/>
    </reaction>
</comment>
<feature type="transmembrane region" description="Helical" evidence="25">
    <location>
        <begin position="401"/>
        <end position="420"/>
    </location>
</feature>
<evidence type="ECO:0000256" key="14">
    <source>
        <dbReference type="ARBA" id="ARBA00044898"/>
    </source>
</evidence>
<dbReference type="InterPro" id="IPR052187">
    <property type="entry name" value="MFSD1"/>
</dbReference>
<evidence type="ECO:0000256" key="1">
    <source>
        <dbReference type="ARBA" id="ARBA00004155"/>
    </source>
</evidence>
<dbReference type="PANTHER" id="PTHR23512">
    <property type="entry name" value="MAJOR FACILITATOR SUPERFAMILY DOMAIN-CONTAINING PROTEIN 1"/>
    <property type="match status" value="1"/>
</dbReference>
<dbReference type="InterPro" id="IPR011701">
    <property type="entry name" value="MFS"/>
</dbReference>
<evidence type="ECO:0000256" key="9">
    <source>
        <dbReference type="ARBA" id="ARBA00044878"/>
    </source>
</evidence>
<comment type="catalytic activity">
    <reaction evidence="8">
        <text>L-lysyl-L-alanine(out) = L-lysyl-L-alanine(in)</text>
        <dbReference type="Rhea" id="RHEA:79399"/>
        <dbReference type="ChEBI" id="CHEBI:229954"/>
    </reaction>
</comment>
<feature type="transmembrane region" description="Helical" evidence="25">
    <location>
        <begin position="323"/>
        <end position="347"/>
    </location>
</feature>
<comment type="catalytic activity">
    <reaction evidence="9">
        <text>L-histidyl-glycine(out) = L-histidyl-glycine(in)</text>
        <dbReference type="Rhea" id="RHEA:79395"/>
        <dbReference type="ChEBI" id="CHEBI:229957"/>
    </reaction>
</comment>
<dbReference type="EMBL" id="JACHVA010000086">
    <property type="protein sequence ID" value="MBC2602371.1"/>
    <property type="molecule type" value="Genomic_DNA"/>
</dbReference>
<evidence type="ECO:0000256" key="22">
    <source>
        <dbReference type="ARBA" id="ARBA00045018"/>
    </source>
</evidence>
<evidence type="ECO:0000256" key="4">
    <source>
        <dbReference type="ARBA" id="ARBA00022692"/>
    </source>
</evidence>
<keyword evidence="7" id="KW-0458">Lysosome</keyword>
<evidence type="ECO:0000256" key="5">
    <source>
        <dbReference type="ARBA" id="ARBA00022989"/>
    </source>
</evidence>
<evidence type="ECO:0000256" key="11">
    <source>
        <dbReference type="ARBA" id="ARBA00044884"/>
    </source>
</evidence>
<comment type="catalytic activity">
    <reaction evidence="19">
        <text>L-alanyl-L-lysine(out) = L-alanyl-L-lysine(in)</text>
        <dbReference type="Rhea" id="RHEA:79415"/>
        <dbReference type="ChEBI" id="CHEBI:192470"/>
    </reaction>
</comment>
<dbReference type="CDD" id="cd06174">
    <property type="entry name" value="MFS"/>
    <property type="match status" value="1"/>
</dbReference>
<evidence type="ECO:0000256" key="10">
    <source>
        <dbReference type="ARBA" id="ARBA00044881"/>
    </source>
</evidence>
<dbReference type="PROSITE" id="PS50850">
    <property type="entry name" value="MFS"/>
    <property type="match status" value="1"/>
</dbReference>
<comment type="catalytic activity">
    <reaction evidence="12">
        <text>L-lysyl-L-alpha-amino acid(out) = L-lysyl-L-alpha-amino acid(in)</text>
        <dbReference type="Rhea" id="RHEA:79387"/>
        <dbReference type="ChEBI" id="CHEBI:229965"/>
    </reaction>
</comment>
<keyword evidence="5 25" id="KW-1133">Transmembrane helix</keyword>
<feature type="transmembrane region" description="Helical" evidence="25">
    <location>
        <begin position="147"/>
        <end position="170"/>
    </location>
</feature>
<evidence type="ECO:0000256" key="12">
    <source>
        <dbReference type="ARBA" id="ARBA00044891"/>
    </source>
</evidence>
<dbReference type="Pfam" id="PF07690">
    <property type="entry name" value="MFS_1"/>
    <property type="match status" value="1"/>
</dbReference>
<feature type="transmembrane region" description="Helical" evidence="25">
    <location>
        <begin position="176"/>
        <end position="199"/>
    </location>
</feature>
<keyword evidence="4 25" id="KW-0812">Transmembrane</keyword>
<comment type="function">
    <text evidence="23">Lysosomal dipeptide uniporter that selectively exports lysine, arginine or histidine-containing dipeptides with a net positive charge from the lysosome lumen into the cytosol. Could play a role in a specific type of protein O-glycosylation indirectly regulating macrophages migration and tissue invasion. Also essential for liver homeostasis.</text>
</comment>
<evidence type="ECO:0000256" key="18">
    <source>
        <dbReference type="ARBA" id="ARBA00044912"/>
    </source>
</evidence>
<dbReference type="SUPFAM" id="SSF103473">
    <property type="entry name" value="MFS general substrate transporter"/>
    <property type="match status" value="1"/>
</dbReference>